<evidence type="ECO:0000256" key="2">
    <source>
        <dbReference type="ARBA" id="ARBA00022801"/>
    </source>
</evidence>
<feature type="domain" description="Phospholipase/carboxylesterase/thioesterase" evidence="3">
    <location>
        <begin position="2"/>
        <end position="214"/>
    </location>
</feature>
<dbReference type="Proteomes" id="UP000245020">
    <property type="component" value="Unassembled WGS sequence"/>
</dbReference>
<dbReference type="InterPro" id="IPR003140">
    <property type="entry name" value="PLipase/COase/thioEstase"/>
</dbReference>
<organism evidence="4 5">
    <name type="scientific">Ignatzschineria ureiclastica</name>
    <dbReference type="NCBI Taxonomy" id="472582"/>
    <lineage>
        <taxon>Bacteria</taxon>
        <taxon>Pseudomonadati</taxon>
        <taxon>Pseudomonadota</taxon>
        <taxon>Gammaproteobacteria</taxon>
        <taxon>Cardiobacteriales</taxon>
        <taxon>Ignatzschineriaceae</taxon>
        <taxon>Ignatzschineria</taxon>
    </lineage>
</organism>
<proteinExistence type="inferred from homology"/>
<evidence type="ECO:0000313" key="5">
    <source>
        <dbReference type="Proteomes" id="UP000245020"/>
    </source>
</evidence>
<comment type="caution">
    <text evidence="4">The sequence shown here is derived from an EMBL/GenBank/DDBJ whole genome shotgun (WGS) entry which is preliminary data.</text>
</comment>
<accession>A0A2U2AF18</accession>
<dbReference type="Gene3D" id="3.40.50.1820">
    <property type="entry name" value="alpha/beta hydrolase"/>
    <property type="match status" value="1"/>
</dbReference>
<comment type="similarity">
    <text evidence="1">Belongs to the AB hydrolase superfamily. AB hydrolase 2 family.</text>
</comment>
<dbReference type="SUPFAM" id="SSF53474">
    <property type="entry name" value="alpha/beta-Hydrolases"/>
    <property type="match status" value="1"/>
</dbReference>
<reference evidence="5" key="1">
    <citation type="submission" date="2018-05" db="EMBL/GenBank/DDBJ databases">
        <title>Ignatzschineria dubaiensis sp. nov., isolated from necrotic foot tissues of dromedaries (Camelus dromedarius) and associated maggots in Dubai, United Arab Emirates.</title>
        <authorList>
            <person name="Tsang C.C."/>
            <person name="Tang J.Y.M."/>
            <person name="Fong J.Y.H."/>
            <person name="Kinne J."/>
            <person name="Lee H.H."/>
            <person name="Joseph M."/>
            <person name="Jose S."/>
            <person name="Schuster R.K."/>
            <person name="Tang Y."/>
            <person name="Sivakumar S."/>
            <person name="Chen J.H.K."/>
            <person name="Teng J.L.L."/>
            <person name="Lau S.K.P."/>
            <person name="Wernery U."/>
            <person name="Woo P.C.Y."/>
        </authorList>
    </citation>
    <scope>NUCLEOTIDE SEQUENCE [LARGE SCALE GENOMIC DNA]</scope>
    <source>
        <strain evidence="5">KCTC 22644</strain>
    </source>
</reference>
<dbReference type="PANTHER" id="PTHR10655">
    <property type="entry name" value="LYSOPHOSPHOLIPASE-RELATED"/>
    <property type="match status" value="1"/>
</dbReference>
<dbReference type="AlphaFoldDB" id="A0A2U2AF18"/>
<evidence type="ECO:0000313" key="4">
    <source>
        <dbReference type="EMBL" id="PWD81243.1"/>
    </source>
</evidence>
<name>A0A2U2AF18_9GAMM</name>
<dbReference type="Pfam" id="PF02230">
    <property type="entry name" value="Abhydrolase_2"/>
    <property type="match status" value="1"/>
</dbReference>
<keyword evidence="5" id="KW-1185">Reference proteome</keyword>
<evidence type="ECO:0000259" key="3">
    <source>
        <dbReference type="Pfam" id="PF02230"/>
    </source>
</evidence>
<protein>
    <submittedName>
        <fullName evidence="4">Carboxylesterase</fullName>
    </submittedName>
</protein>
<dbReference type="OrthoDB" id="9801763at2"/>
<dbReference type="InterPro" id="IPR050565">
    <property type="entry name" value="LYPA1-2/EST-like"/>
</dbReference>
<keyword evidence="2" id="KW-0378">Hydrolase</keyword>
<evidence type="ECO:0000256" key="1">
    <source>
        <dbReference type="ARBA" id="ARBA00006499"/>
    </source>
</evidence>
<dbReference type="EMBL" id="QEWQ01000003">
    <property type="protein sequence ID" value="PWD81243.1"/>
    <property type="molecule type" value="Genomic_DNA"/>
</dbReference>
<sequence length="225" mass="24767">MEQPIILDPKQPADSAVIWLHGLGASKTDFLPVAQILQKDLLPTTRFILPQAPVRPVTLNNGFPMPSWYDIIALTSPREIKQSELDESAQYVISLIEAEQAKGIPLERIVLAGFSQGGAVVLHTAFIAYNQPIGGVMALSTYSATFNDELAIGENKKAIPTLHLHGRQDNVVDINLGRAAETFLRSRGIQTTWHDYAMAHEVINEELQDIAAWLVALLHPETTES</sequence>
<dbReference type="GO" id="GO:0016787">
    <property type="term" value="F:hydrolase activity"/>
    <property type="evidence" value="ECO:0007669"/>
    <property type="project" value="UniProtKB-KW"/>
</dbReference>
<dbReference type="PANTHER" id="PTHR10655:SF17">
    <property type="entry name" value="LYSOPHOSPHOLIPASE-LIKE PROTEIN 1"/>
    <property type="match status" value="1"/>
</dbReference>
<gene>
    <name evidence="4" type="ORF">DC083_04965</name>
</gene>
<dbReference type="InterPro" id="IPR029058">
    <property type="entry name" value="AB_hydrolase_fold"/>
</dbReference>
<dbReference type="RefSeq" id="WP_109189140.1">
    <property type="nucleotide sequence ID" value="NZ_BMYA01000003.1"/>
</dbReference>